<proteinExistence type="predicted"/>
<dbReference type="EMBL" id="JAQFWP010000073">
    <property type="protein sequence ID" value="MDA2808154.1"/>
    <property type="molecule type" value="Genomic_DNA"/>
</dbReference>
<evidence type="ECO:0000313" key="1">
    <source>
        <dbReference type="EMBL" id="MDA2808154.1"/>
    </source>
</evidence>
<organism evidence="1 2">
    <name type="scientific">Nocardiopsis suaedae</name>
    <dbReference type="NCBI Taxonomy" id="3018444"/>
    <lineage>
        <taxon>Bacteria</taxon>
        <taxon>Bacillati</taxon>
        <taxon>Actinomycetota</taxon>
        <taxon>Actinomycetes</taxon>
        <taxon>Streptosporangiales</taxon>
        <taxon>Nocardiopsidaceae</taxon>
        <taxon>Nocardiopsis</taxon>
    </lineage>
</organism>
<gene>
    <name evidence="1" type="ORF">O4U47_26835</name>
</gene>
<dbReference type="InterPro" id="IPR012349">
    <property type="entry name" value="Split_barrel_FMN-bd"/>
</dbReference>
<reference evidence="1" key="1">
    <citation type="submission" date="2023-01" db="EMBL/GenBank/DDBJ databases">
        <title>Draft genome sequence of Nocardiopsis sp. LSu2-4 isolated from halophytes.</title>
        <authorList>
            <person name="Duangmal K."/>
            <person name="Chantavorakit T."/>
        </authorList>
    </citation>
    <scope>NUCLEOTIDE SEQUENCE</scope>
    <source>
        <strain evidence="1">LSu2-4</strain>
    </source>
</reference>
<name>A0ABT4TTX0_9ACTN</name>
<evidence type="ECO:0000313" key="2">
    <source>
        <dbReference type="Proteomes" id="UP001165685"/>
    </source>
</evidence>
<accession>A0ABT4TTX0</accession>
<dbReference type="RefSeq" id="WP_270680768.1">
    <property type="nucleotide sequence ID" value="NZ_JAQFWP010000073.1"/>
</dbReference>
<sequence length="161" mass="18202">MTEETDRRDRFRKSFWSSMSGAVSAVLRSRAHPALSGVFMLLTYEGRRTGRVYTLPVAYYLREGGEVWVLSGNGGWTRNMRGGHEADLLIRGREFRVSGTAVEDTKEVGDMMAELLRERGPRALRGHGLRLPTDRQPTHEEVMGAAEGVCMVRFRVLRETT</sequence>
<keyword evidence="2" id="KW-1185">Reference proteome</keyword>
<dbReference type="Pfam" id="PF04075">
    <property type="entry name" value="F420H2_quin_red"/>
    <property type="match status" value="1"/>
</dbReference>
<protein>
    <submittedName>
        <fullName evidence="1">Nitroreductase/quinone reductase family protein</fullName>
    </submittedName>
</protein>
<comment type="caution">
    <text evidence="1">The sequence shown here is derived from an EMBL/GenBank/DDBJ whole genome shotgun (WGS) entry which is preliminary data.</text>
</comment>
<dbReference type="InterPro" id="IPR004378">
    <property type="entry name" value="F420H2_quin_Rdtase"/>
</dbReference>
<dbReference type="Proteomes" id="UP001165685">
    <property type="component" value="Unassembled WGS sequence"/>
</dbReference>
<dbReference type="Gene3D" id="2.30.110.10">
    <property type="entry name" value="Electron Transport, Fmn-binding Protein, Chain A"/>
    <property type="match status" value="1"/>
</dbReference>